<name>A0A428MQT3_9BACT</name>
<protein>
    <recommendedName>
        <fullName evidence="3">Carbon storage regulator CsrA</fullName>
    </recommendedName>
</protein>
<dbReference type="Proteomes" id="UP000269669">
    <property type="component" value="Unassembled WGS sequence"/>
</dbReference>
<dbReference type="EMBL" id="RSDW01000001">
    <property type="protein sequence ID" value="RSL19226.1"/>
    <property type="molecule type" value="Genomic_DNA"/>
</dbReference>
<comment type="caution">
    <text evidence="1">The sequence shown here is derived from an EMBL/GenBank/DDBJ whole genome shotgun (WGS) entry which is preliminary data.</text>
</comment>
<evidence type="ECO:0000313" key="1">
    <source>
        <dbReference type="EMBL" id="RSL19226.1"/>
    </source>
</evidence>
<reference evidence="1 2" key="1">
    <citation type="submission" date="2018-12" db="EMBL/GenBank/DDBJ databases">
        <title>Sequencing of bacterial isolates from soil warming experiment in Harvard Forest, Massachusetts, USA.</title>
        <authorList>
            <person name="Deangelis K."/>
        </authorList>
    </citation>
    <scope>NUCLEOTIDE SEQUENCE [LARGE SCALE GENOMIC DNA]</scope>
    <source>
        <strain evidence="1 2">EB153</strain>
    </source>
</reference>
<organism evidence="1 2">
    <name type="scientific">Edaphobacter aggregans</name>
    <dbReference type="NCBI Taxonomy" id="570835"/>
    <lineage>
        <taxon>Bacteria</taxon>
        <taxon>Pseudomonadati</taxon>
        <taxon>Acidobacteriota</taxon>
        <taxon>Terriglobia</taxon>
        <taxon>Terriglobales</taxon>
        <taxon>Acidobacteriaceae</taxon>
        <taxon>Edaphobacter</taxon>
    </lineage>
</organism>
<sequence>MSSVKIRVGTSRVVITIQSGDQTVVVVIPKLG</sequence>
<accession>A0A428MQT3</accession>
<evidence type="ECO:0000313" key="2">
    <source>
        <dbReference type="Proteomes" id="UP000269669"/>
    </source>
</evidence>
<keyword evidence="2" id="KW-1185">Reference proteome</keyword>
<evidence type="ECO:0008006" key="3">
    <source>
        <dbReference type="Google" id="ProtNLM"/>
    </source>
</evidence>
<proteinExistence type="predicted"/>
<dbReference type="AlphaFoldDB" id="A0A428MQT3"/>
<gene>
    <name evidence="1" type="ORF">EDE15_4882</name>
</gene>